<evidence type="ECO:0000313" key="2">
    <source>
        <dbReference type="Proteomes" id="UP000216825"/>
    </source>
</evidence>
<gene>
    <name evidence="1" type="ORF">CIB50_0000163</name>
</gene>
<reference evidence="1 2" key="2">
    <citation type="submission" date="2020-07" db="EMBL/GenBank/DDBJ databases">
        <title>Genome of starter culture bacteria Kocuria salsicia reveals its technological properties and safety for usage in meat industry.</title>
        <authorList>
            <person name="Michael M."/>
            <person name="Konstantin K."/>
            <person name="Evgenii K."/>
            <person name="Galina S."/>
            <person name="Oksana K."/>
            <person name="Andrei L."/>
        </authorList>
    </citation>
    <scope>NUCLEOTIDE SEQUENCE [LARGE SCALE GENOMIC DNA]</scope>
    <source>
        <strain evidence="1 2">80</strain>
    </source>
</reference>
<dbReference type="AlphaFoldDB" id="A0A7D7PZC4"/>
<accession>A0A7D7PZC4</accession>
<proteinExistence type="predicted"/>
<evidence type="ECO:0000313" key="1">
    <source>
        <dbReference type="EMBL" id="QMS55479.1"/>
    </source>
</evidence>
<organism evidence="1 2">
    <name type="scientific">Kocuria varians</name>
    <name type="common">Micrococcus varians</name>
    <dbReference type="NCBI Taxonomy" id="1272"/>
    <lineage>
        <taxon>Bacteria</taxon>
        <taxon>Bacillati</taxon>
        <taxon>Actinomycetota</taxon>
        <taxon>Actinomycetes</taxon>
        <taxon>Micrococcales</taxon>
        <taxon>Micrococcaceae</taxon>
        <taxon>Kocuria</taxon>
    </lineage>
</organism>
<dbReference type="EMBL" id="CP059343">
    <property type="protein sequence ID" value="QMS55479.1"/>
    <property type="molecule type" value="Genomic_DNA"/>
</dbReference>
<sequence length="88" mass="9927">MGDVLSTLWEVEIVIADLTGRNPNVFYEVGLAHALLRKTVLLTQNADDVPFDLQPIRYLMYGVGSSERQKLRDDLSKRLRALIQQGQG</sequence>
<reference evidence="2" key="1">
    <citation type="submission" date="2017-08" db="EMBL/GenBank/DDBJ databases">
        <title>Draft Genome Sequence of Kocuria varians 80.</title>
        <authorList>
            <person name="Minaev M."/>
            <person name="Kurbakov K.A."/>
            <person name="Solodovnikova G.I."/>
            <person name="Kuznetsova O.A."/>
            <person name="Lisitsyn A.B."/>
        </authorList>
    </citation>
    <scope>NUCLEOTIDE SEQUENCE [LARGE SCALE GENOMIC DNA]</scope>
    <source>
        <strain evidence="2">80</strain>
    </source>
</reference>
<name>A0A7D7PZC4_KOCVA</name>
<dbReference type="Proteomes" id="UP000216825">
    <property type="component" value="Chromosome"/>
</dbReference>
<dbReference type="KEGG" id="kvr:CIB50_0000163"/>
<keyword evidence="2" id="KW-1185">Reference proteome</keyword>
<protein>
    <submittedName>
        <fullName evidence="1">Uncharacterized protein</fullName>
    </submittedName>
</protein>